<evidence type="ECO:0000256" key="3">
    <source>
        <dbReference type="ARBA" id="ARBA00005043"/>
    </source>
</evidence>
<protein>
    <recommendedName>
        <fullName evidence="5">Elongator complex protein 5</fullName>
    </recommendedName>
</protein>
<keyword evidence="6" id="KW-0963">Cytoplasm</keyword>
<gene>
    <name evidence="10" type="ORF">RB653_002887</name>
</gene>
<dbReference type="GO" id="GO:0000049">
    <property type="term" value="F:tRNA binding"/>
    <property type="evidence" value="ECO:0007669"/>
    <property type="project" value="TreeGrafter"/>
</dbReference>
<feature type="region of interest" description="Disordered" evidence="9">
    <location>
        <begin position="186"/>
        <end position="210"/>
    </location>
</feature>
<comment type="caution">
    <text evidence="10">The sequence shown here is derived from an EMBL/GenBank/DDBJ whole genome shotgun (WGS) entry which is preliminary data.</text>
</comment>
<dbReference type="PANTHER" id="PTHR15641">
    <property type="entry name" value="ELONGATOR COMPLEX PROTEIN 5"/>
    <property type="match status" value="1"/>
</dbReference>
<feature type="compositionally biased region" description="Basic and acidic residues" evidence="9">
    <location>
        <begin position="186"/>
        <end position="206"/>
    </location>
</feature>
<evidence type="ECO:0000256" key="2">
    <source>
        <dbReference type="ARBA" id="ARBA00004496"/>
    </source>
</evidence>
<organism evidence="10 11">
    <name type="scientific">Dictyostelium firmibasis</name>
    <dbReference type="NCBI Taxonomy" id="79012"/>
    <lineage>
        <taxon>Eukaryota</taxon>
        <taxon>Amoebozoa</taxon>
        <taxon>Evosea</taxon>
        <taxon>Eumycetozoa</taxon>
        <taxon>Dictyostelia</taxon>
        <taxon>Dictyosteliales</taxon>
        <taxon>Dictyosteliaceae</taxon>
        <taxon>Dictyostelium</taxon>
    </lineage>
</organism>
<dbReference type="CDD" id="cd19496">
    <property type="entry name" value="Elp5"/>
    <property type="match status" value="1"/>
</dbReference>
<name>A0AAN7YNF4_9MYCE</name>
<feature type="region of interest" description="Disordered" evidence="9">
    <location>
        <begin position="351"/>
        <end position="390"/>
    </location>
</feature>
<dbReference type="InterPro" id="IPR027417">
    <property type="entry name" value="P-loop_NTPase"/>
</dbReference>
<keyword evidence="7" id="KW-0819">tRNA processing</keyword>
<dbReference type="GO" id="GO:0005829">
    <property type="term" value="C:cytosol"/>
    <property type="evidence" value="ECO:0007669"/>
    <property type="project" value="TreeGrafter"/>
</dbReference>
<sequence length="390" mass="44823">MSSTIVTSIGSNSFTKVFSSSGSDAVGGLILLEDSLESSSQHLLNHLYSLWLPTISKQHRNIWILNFSSTISEYKQLSKKYNNCNFIVIDYYSDSFGWNNNNNIINSNENITENLQQIPMIFKSVKHDSTSIIKDIQNVYNCVPNKFKENPIILINSISTLILKSGLSDTCNLIRSLTNYNFNKVKQDKEKQEKEKEKEQQQEQQDKKKKIEKINKIETGIEGSVSNRIKMEKSFSCIFAILHTDLHEYEQSVQKQLQYISSVSIQVTPLSAKLKYSESLPHPYESTITLITKKRSGRVVRNVEYYYINNVTGKVEFDSAESLQSKQEEQEPDPTQNLSFNLKLTEDEKQARDSVVLPYRHQGNNEQTLLIEDPDDEDFDDEDPDDDLDI</sequence>
<evidence type="ECO:0000256" key="4">
    <source>
        <dbReference type="ARBA" id="ARBA00009567"/>
    </source>
</evidence>
<evidence type="ECO:0000313" key="10">
    <source>
        <dbReference type="EMBL" id="KAK5577939.1"/>
    </source>
</evidence>
<evidence type="ECO:0000256" key="8">
    <source>
        <dbReference type="ARBA" id="ARBA00023242"/>
    </source>
</evidence>
<keyword evidence="11" id="KW-1185">Reference proteome</keyword>
<keyword evidence="8" id="KW-0539">Nucleus</keyword>
<comment type="pathway">
    <text evidence="3">tRNA modification; 5-methoxycarbonylmethyl-2-thiouridine-tRNA biosynthesis.</text>
</comment>
<dbReference type="AlphaFoldDB" id="A0AAN7YNF4"/>
<dbReference type="PANTHER" id="PTHR15641:SF1">
    <property type="entry name" value="ELONGATOR COMPLEX PROTEIN 5"/>
    <property type="match status" value="1"/>
</dbReference>
<evidence type="ECO:0000256" key="1">
    <source>
        <dbReference type="ARBA" id="ARBA00004123"/>
    </source>
</evidence>
<evidence type="ECO:0000256" key="9">
    <source>
        <dbReference type="SAM" id="MobiDB-lite"/>
    </source>
</evidence>
<proteinExistence type="inferred from homology"/>
<accession>A0AAN7YNF4</accession>
<dbReference type="Gene3D" id="3.40.50.300">
    <property type="entry name" value="P-loop containing nucleotide triphosphate hydrolases"/>
    <property type="match status" value="1"/>
</dbReference>
<comment type="similarity">
    <text evidence="4">Belongs to the ELP5 family.</text>
</comment>
<evidence type="ECO:0000256" key="7">
    <source>
        <dbReference type="ARBA" id="ARBA00022694"/>
    </source>
</evidence>
<feature type="compositionally biased region" description="Acidic residues" evidence="9">
    <location>
        <begin position="372"/>
        <end position="390"/>
    </location>
</feature>
<dbReference type="EMBL" id="JAVFKY010000004">
    <property type="protein sequence ID" value="KAK5577939.1"/>
    <property type="molecule type" value="Genomic_DNA"/>
</dbReference>
<dbReference type="GO" id="GO:0033588">
    <property type="term" value="C:elongator holoenzyme complex"/>
    <property type="evidence" value="ECO:0007669"/>
    <property type="project" value="InterPro"/>
</dbReference>
<comment type="subcellular location">
    <subcellularLocation>
        <location evidence="2">Cytoplasm</location>
    </subcellularLocation>
    <subcellularLocation>
        <location evidence="1">Nucleus</location>
    </subcellularLocation>
</comment>
<dbReference type="InterPro" id="IPR019519">
    <property type="entry name" value="Elp5"/>
</dbReference>
<evidence type="ECO:0000256" key="5">
    <source>
        <dbReference type="ARBA" id="ARBA00020264"/>
    </source>
</evidence>
<dbReference type="Pfam" id="PF10483">
    <property type="entry name" value="Elong_Iki1"/>
    <property type="match status" value="1"/>
</dbReference>
<evidence type="ECO:0000313" key="11">
    <source>
        <dbReference type="Proteomes" id="UP001344447"/>
    </source>
</evidence>
<dbReference type="GO" id="GO:0002098">
    <property type="term" value="P:tRNA wobble uridine modification"/>
    <property type="evidence" value="ECO:0007669"/>
    <property type="project" value="InterPro"/>
</dbReference>
<dbReference type="GO" id="GO:0005634">
    <property type="term" value="C:nucleus"/>
    <property type="evidence" value="ECO:0007669"/>
    <property type="project" value="UniProtKB-SubCell"/>
</dbReference>
<evidence type="ECO:0000256" key="6">
    <source>
        <dbReference type="ARBA" id="ARBA00022490"/>
    </source>
</evidence>
<dbReference type="Proteomes" id="UP001344447">
    <property type="component" value="Unassembled WGS sequence"/>
</dbReference>
<reference evidence="10 11" key="1">
    <citation type="submission" date="2023-11" db="EMBL/GenBank/DDBJ databases">
        <title>Dfirmibasis_genome.</title>
        <authorList>
            <person name="Edelbroek B."/>
            <person name="Kjellin J."/>
            <person name="Jerlstrom-Hultqvist J."/>
            <person name="Soderbom F."/>
        </authorList>
    </citation>
    <scope>NUCLEOTIDE SEQUENCE [LARGE SCALE GENOMIC DNA]</scope>
    <source>
        <strain evidence="10 11">TNS-C-14</strain>
    </source>
</reference>